<feature type="compositionally biased region" description="Low complexity" evidence="1">
    <location>
        <begin position="1"/>
        <end position="13"/>
    </location>
</feature>
<proteinExistence type="predicted"/>
<feature type="region of interest" description="Disordered" evidence="1">
    <location>
        <begin position="208"/>
        <end position="231"/>
    </location>
</feature>
<sequence length="231" mass="25978">MDKPNDPTVVPTTDDTDTGYKTSLEIPTRWSSGSTRPGYPTSPLTHVLILTSVLAPIALVPYLAVRRHLLRVHTQLSRMNETQILLQRDLKAALVEANIRREEQKRVRTLVGDVRSQIEGVRSGLTQNGREGERIERELRGLVEENRGTKLQLSTLRELGKSLADVAAFMHEVEIQQGFVTRPNDGRGIERIRQLAYKLESLQSDLKVEDVSQAEDQTTQSSADKSSEREL</sequence>
<name>A0A4R0RHT4_9APHY</name>
<protein>
    <submittedName>
        <fullName evidence="3">Uncharacterized protein</fullName>
    </submittedName>
</protein>
<feature type="region of interest" description="Disordered" evidence="1">
    <location>
        <begin position="1"/>
        <end position="22"/>
    </location>
</feature>
<feature type="compositionally biased region" description="Polar residues" evidence="1">
    <location>
        <begin position="214"/>
        <end position="224"/>
    </location>
</feature>
<evidence type="ECO:0000256" key="1">
    <source>
        <dbReference type="SAM" id="MobiDB-lite"/>
    </source>
</evidence>
<keyword evidence="4" id="KW-1185">Reference proteome</keyword>
<reference evidence="3 4" key="1">
    <citation type="submission" date="2018-11" db="EMBL/GenBank/DDBJ databases">
        <title>Genome assembly of Steccherinum ochraceum LE-BIN_3174, the white-rot fungus of the Steccherinaceae family (The Residual Polyporoid clade, Polyporales, Basidiomycota).</title>
        <authorList>
            <person name="Fedorova T.V."/>
            <person name="Glazunova O.A."/>
            <person name="Landesman E.O."/>
            <person name="Moiseenko K.V."/>
            <person name="Psurtseva N.V."/>
            <person name="Savinova O.S."/>
            <person name="Shakhova N.V."/>
            <person name="Tyazhelova T.V."/>
            <person name="Vasina D.V."/>
        </authorList>
    </citation>
    <scope>NUCLEOTIDE SEQUENCE [LARGE SCALE GENOMIC DNA]</scope>
    <source>
        <strain evidence="3 4">LE-BIN_3174</strain>
    </source>
</reference>
<keyword evidence="2" id="KW-0472">Membrane</keyword>
<dbReference type="AlphaFoldDB" id="A0A4R0RHT4"/>
<accession>A0A4R0RHT4</accession>
<keyword evidence="2" id="KW-0812">Transmembrane</keyword>
<dbReference type="EMBL" id="RWJN01000114">
    <property type="protein sequence ID" value="TCD66976.1"/>
    <property type="molecule type" value="Genomic_DNA"/>
</dbReference>
<dbReference type="OrthoDB" id="3232130at2759"/>
<dbReference type="Proteomes" id="UP000292702">
    <property type="component" value="Unassembled WGS sequence"/>
</dbReference>
<keyword evidence="2" id="KW-1133">Transmembrane helix</keyword>
<comment type="caution">
    <text evidence="3">The sequence shown here is derived from an EMBL/GenBank/DDBJ whole genome shotgun (WGS) entry which is preliminary data.</text>
</comment>
<organism evidence="3 4">
    <name type="scientific">Steccherinum ochraceum</name>
    <dbReference type="NCBI Taxonomy" id="92696"/>
    <lineage>
        <taxon>Eukaryota</taxon>
        <taxon>Fungi</taxon>
        <taxon>Dikarya</taxon>
        <taxon>Basidiomycota</taxon>
        <taxon>Agaricomycotina</taxon>
        <taxon>Agaricomycetes</taxon>
        <taxon>Polyporales</taxon>
        <taxon>Steccherinaceae</taxon>
        <taxon>Steccherinum</taxon>
    </lineage>
</organism>
<feature type="transmembrane region" description="Helical" evidence="2">
    <location>
        <begin position="44"/>
        <end position="65"/>
    </location>
</feature>
<evidence type="ECO:0000256" key="2">
    <source>
        <dbReference type="SAM" id="Phobius"/>
    </source>
</evidence>
<gene>
    <name evidence="3" type="ORF">EIP91_000656</name>
</gene>
<evidence type="ECO:0000313" key="4">
    <source>
        <dbReference type="Proteomes" id="UP000292702"/>
    </source>
</evidence>
<evidence type="ECO:0000313" key="3">
    <source>
        <dbReference type="EMBL" id="TCD66976.1"/>
    </source>
</evidence>